<dbReference type="EMBL" id="AECZ01000004">
    <property type="protein sequence ID" value="EFL52391.1"/>
    <property type="molecule type" value="Genomic_DNA"/>
</dbReference>
<dbReference type="InterPro" id="IPR014958">
    <property type="entry name" value="DGC"/>
</dbReference>
<name>E1JTD1_SOLFR</name>
<dbReference type="AlphaFoldDB" id="E1JTD1"/>
<gene>
    <name evidence="1" type="ORF">DesfrDRAFT_0880</name>
</gene>
<dbReference type="STRING" id="596151.DesfrDRAFT_0880"/>
<dbReference type="RefSeq" id="WP_005991469.1">
    <property type="nucleotide sequence ID" value="NZ_AECZ01000004.1"/>
</dbReference>
<protein>
    <submittedName>
        <fullName evidence="1">DGC domain protein</fullName>
    </submittedName>
</protein>
<dbReference type="PIRSF" id="PIRSF037181">
    <property type="entry name" value="DGC"/>
    <property type="match status" value="1"/>
</dbReference>
<comment type="caution">
    <text evidence="1">The sequence shown here is derived from an EMBL/GenBank/DDBJ whole genome shotgun (WGS) entry which is preliminary data.</text>
</comment>
<reference evidence="1 2" key="1">
    <citation type="submission" date="2010-08" db="EMBL/GenBank/DDBJ databases">
        <title>The draft genome of Desulfovibrio fructosovorans JJ.</title>
        <authorList>
            <consortium name="US DOE Joint Genome Institute (JGI-PGF)"/>
            <person name="Lucas S."/>
            <person name="Copeland A."/>
            <person name="Lapidus A."/>
            <person name="Cheng J.-F."/>
            <person name="Bruce D."/>
            <person name="Goodwin L."/>
            <person name="Pitluck S."/>
            <person name="Land M.L."/>
            <person name="Hauser L."/>
            <person name="Chang Y.-J."/>
            <person name="Jeffries C."/>
            <person name="Wall J.D."/>
            <person name="Stahl D.A."/>
            <person name="Arkin A.P."/>
            <person name="Dehal P."/>
            <person name="Stolyar S.M."/>
            <person name="Hazen T.C."/>
            <person name="Woyke T.J."/>
        </authorList>
    </citation>
    <scope>NUCLEOTIDE SEQUENCE [LARGE SCALE GENOMIC DNA]</scope>
    <source>
        <strain evidence="1 2">JJ</strain>
    </source>
</reference>
<evidence type="ECO:0000313" key="2">
    <source>
        <dbReference type="Proteomes" id="UP000006250"/>
    </source>
</evidence>
<dbReference type="OrthoDB" id="2111735at2"/>
<organism evidence="1 2">
    <name type="scientific">Solidesulfovibrio fructosivorans JJ]</name>
    <dbReference type="NCBI Taxonomy" id="596151"/>
    <lineage>
        <taxon>Bacteria</taxon>
        <taxon>Pseudomonadati</taxon>
        <taxon>Thermodesulfobacteriota</taxon>
        <taxon>Desulfovibrionia</taxon>
        <taxon>Desulfovibrionales</taxon>
        <taxon>Desulfovibrionaceae</taxon>
        <taxon>Solidesulfovibrio</taxon>
    </lineage>
</organism>
<dbReference type="eggNOG" id="COG4273">
    <property type="taxonomic scope" value="Bacteria"/>
</dbReference>
<evidence type="ECO:0000313" key="1">
    <source>
        <dbReference type="EMBL" id="EFL52391.1"/>
    </source>
</evidence>
<keyword evidence="2" id="KW-1185">Reference proteome</keyword>
<accession>E1JTD1</accession>
<dbReference type="Proteomes" id="UP000006250">
    <property type="component" value="Unassembled WGS sequence"/>
</dbReference>
<dbReference type="Pfam" id="PF08859">
    <property type="entry name" value="DGC"/>
    <property type="match status" value="1"/>
</dbReference>
<proteinExistence type="predicted"/>
<sequence length="128" mass="13059">MSENKSCCCSAAPKLVFACSGGADVGALADRAARKLTADGAAKMFCLAGIGGRVSGIMKTTEAAAKVVAIDGCSLNCARNTLEQAGFTDFMHVQLADLGFAKGESPVTEDRVLSVAMAVAPHFANPCE</sequence>